<evidence type="ECO:0000313" key="1">
    <source>
        <dbReference type="EMBL" id="ARU60926.1"/>
    </source>
</evidence>
<protein>
    <submittedName>
        <fullName evidence="1">Uncharacterized protein</fullName>
    </submittedName>
</protein>
<dbReference type="Proteomes" id="UP000195437">
    <property type="component" value="Chromosome"/>
</dbReference>
<name>A0A1Y0IM83_9BACL</name>
<dbReference type="OrthoDB" id="5690804at2"/>
<dbReference type="RefSeq" id="WP_087456315.1">
    <property type="nucleotide sequence ID" value="NZ_CP021434.1"/>
</dbReference>
<gene>
    <name evidence="1" type="ORF">CBW65_07400</name>
</gene>
<keyword evidence="2" id="KW-1185">Reference proteome</keyword>
<organism evidence="1 2">
    <name type="scientific">Tumebacillus avium</name>
    <dbReference type="NCBI Taxonomy" id="1903704"/>
    <lineage>
        <taxon>Bacteria</taxon>
        <taxon>Bacillati</taxon>
        <taxon>Bacillota</taxon>
        <taxon>Bacilli</taxon>
        <taxon>Bacillales</taxon>
        <taxon>Alicyclobacillaceae</taxon>
        <taxon>Tumebacillus</taxon>
    </lineage>
</organism>
<evidence type="ECO:0000313" key="2">
    <source>
        <dbReference type="Proteomes" id="UP000195437"/>
    </source>
</evidence>
<accession>A0A1Y0IM83</accession>
<sequence>MEFAITAYRSAGPIQFGMPRADVRRVLNESVSEFRKSEPSVALTDAFEWCHVYYKSSELCEAVEFFEPADPTFMGRKLIGRPFREVREFFQEIDDSIEVDESGFISFRYGIGVFVTLLSQEAPIDGVIVFEDGYYD</sequence>
<dbReference type="KEGG" id="tum:CBW65_07400"/>
<proteinExistence type="predicted"/>
<dbReference type="AlphaFoldDB" id="A0A1Y0IM83"/>
<dbReference type="EMBL" id="CP021434">
    <property type="protein sequence ID" value="ARU60926.1"/>
    <property type="molecule type" value="Genomic_DNA"/>
</dbReference>
<reference evidence="2" key="1">
    <citation type="submission" date="2017-05" db="EMBL/GenBank/DDBJ databases">
        <authorList>
            <person name="Sung H."/>
        </authorList>
    </citation>
    <scope>NUCLEOTIDE SEQUENCE [LARGE SCALE GENOMIC DNA]</scope>
    <source>
        <strain evidence="2">AR23208</strain>
    </source>
</reference>